<organism evidence="6 7">
    <name type="scientific">Jeotgalibacillus marinus</name>
    <dbReference type="NCBI Taxonomy" id="86667"/>
    <lineage>
        <taxon>Bacteria</taxon>
        <taxon>Bacillati</taxon>
        <taxon>Bacillota</taxon>
        <taxon>Bacilli</taxon>
        <taxon>Bacillales</taxon>
        <taxon>Caryophanaceae</taxon>
        <taxon>Jeotgalibacillus</taxon>
    </lineage>
</organism>
<dbReference type="HAMAP" id="MF_01185">
    <property type="entry name" value="FliW"/>
    <property type="match status" value="1"/>
</dbReference>
<accession>A0ABV3Q4T8</accession>
<proteinExistence type="inferred from homology"/>
<keyword evidence="6" id="KW-0966">Cell projection</keyword>
<dbReference type="Pfam" id="PF02623">
    <property type="entry name" value="FliW"/>
    <property type="match status" value="1"/>
</dbReference>
<dbReference type="InterPro" id="IPR003775">
    <property type="entry name" value="Flagellar_assembly_factor_FliW"/>
</dbReference>
<comment type="subcellular location">
    <subcellularLocation>
        <location evidence="4">Cytoplasm</location>
    </subcellularLocation>
</comment>
<keyword evidence="1 4" id="KW-0963">Cytoplasm</keyword>
<comment type="subunit">
    <text evidence="4">Interacts with translational regulator CsrA and flagellin(s).</text>
</comment>
<feature type="region of interest" description="Disordered" evidence="5">
    <location>
        <begin position="135"/>
        <end position="157"/>
    </location>
</feature>
<keyword evidence="7" id="KW-1185">Reference proteome</keyword>
<comment type="function">
    <text evidence="4">Acts as an anti-CsrA protein, binds CsrA and prevents it from repressing translation of its target genes, one of which is flagellin. Binds to flagellin and participates in the assembly of the flagellum.</text>
</comment>
<comment type="caution">
    <text evidence="6">The sequence shown here is derived from an EMBL/GenBank/DDBJ whole genome shotgun (WGS) entry which is preliminary data.</text>
</comment>
<keyword evidence="6" id="KW-0969">Cilium</keyword>
<evidence type="ECO:0000256" key="2">
    <source>
        <dbReference type="ARBA" id="ARBA00022795"/>
    </source>
</evidence>
<comment type="similarity">
    <text evidence="4">Belongs to the FliW family.</text>
</comment>
<feature type="compositionally biased region" description="Basic and acidic residues" evidence="5">
    <location>
        <begin position="147"/>
        <end position="157"/>
    </location>
</feature>
<protein>
    <recommendedName>
        <fullName evidence="4">Flagellar assembly factor FliW</fullName>
    </recommendedName>
</protein>
<dbReference type="PANTHER" id="PTHR39190">
    <property type="entry name" value="FLAGELLAR ASSEMBLY FACTOR FLIW"/>
    <property type="match status" value="1"/>
</dbReference>
<dbReference type="SUPFAM" id="SSF141457">
    <property type="entry name" value="BH3618-like"/>
    <property type="match status" value="1"/>
</dbReference>
<dbReference type="PANTHER" id="PTHR39190:SF1">
    <property type="entry name" value="FLAGELLAR ASSEMBLY FACTOR FLIW"/>
    <property type="match status" value="1"/>
</dbReference>
<dbReference type="InterPro" id="IPR024046">
    <property type="entry name" value="Flagellar_assmbl_FliW_dom_sf"/>
</dbReference>
<keyword evidence="2 4" id="KW-1005">Bacterial flagellum biogenesis</keyword>
<sequence>MNSMQTKYHGTIELEEKSMITFEEGIPGFPDAKSFVLLPLQQDAAFTVLQSTEEPTLAFILVNPFEFKPDYEVNLPDKVVGKLAITEPDEVAIFTILTVQSPFENTTANLQAPVVINIEKQQAKQLILTDSPYTPKHHLFKQRNSPNRRESNARSTT</sequence>
<keyword evidence="4" id="KW-0143">Chaperone</keyword>
<dbReference type="Proteomes" id="UP001556040">
    <property type="component" value="Unassembled WGS sequence"/>
</dbReference>
<dbReference type="EMBL" id="JBFMIA010000009">
    <property type="protein sequence ID" value="MEW9502256.1"/>
    <property type="molecule type" value="Genomic_DNA"/>
</dbReference>
<dbReference type="Gene3D" id="2.30.290.10">
    <property type="entry name" value="BH3618-like"/>
    <property type="match status" value="1"/>
</dbReference>
<keyword evidence="6" id="KW-0282">Flagellum</keyword>
<evidence type="ECO:0000313" key="7">
    <source>
        <dbReference type="Proteomes" id="UP001556040"/>
    </source>
</evidence>
<evidence type="ECO:0000256" key="5">
    <source>
        <dbReference type="SAM" id="MobiDB-lite"/>
    </source>
</evidence>
<evidence type="ECO:0000256" key="1">
    <source>
        <dbReference type="ARBA" id="ARBA00022490"/>
    </source>
</evidence>
<dbReference type="NCBIfam" id="NF009793">
    <property type="entry name" value="PRK13285.1-1"/>
    <property type="match status" value="1"/>
</dbReference>
<evidence type="ECO:0000313" key="6">
    <source>
        <dbReference type="EMBL" id="MEW9502256.1"/>
    </source>
</evidence>
<name>A0ABV3Q4T8_9BACL</name>
<gene>
    <name evidence="4 6" type="primary">fliW</name>
    <name evidence="6" type="ORF">AB1471_10660</name>
</gene>
<evidence type="ECO:0000256" key="4">
    <source>
        <dbReference type="HAMAP-Rule" id="MF_01185"/>
    </source>
</evidence>
<keyword evidence="3 4" id="KW-0810">Translation regulation</keyword>
<evidence type="ECO:0000256" key="3">
    <source>
        <dbReference type="ARBA" id="ARBA00022845"/>
    </source>
</evidence>
<reference evidence="6 7" key="1">
    <citation type="journal article" date="1979" name="Int. J. Syst. Evol. Microbiol.">
        <title>Bacillus globisporus subsp. marinus subsp. nov.</title>
        <authorList>
            <person name="Liu H."/>
        </authorList>
    </citation>
    <scope>NUCLEOTIDE SEQUENCE [LARGE SCALE GENOMIC DNA]</scope>
    <source>
        <strain evidence="6 7">DSM 1297</strain>
    </source>
</reference>